<accession>A0A1H7H5N4</accession>
<dbReference type="OrthoDB" id="9779817at2"/>
<feature type="transmembrane region" description="Helical" evidence="7">
    <location>
        <begin position="79"/>
        <end position="101"/>
    </location>
</feature>
<evidence type="ECO:0000313" key="8">
    <source>
        <dbReference type="EMBL" id="SEK44310.1"/>
    </source>
</evidence>
<dbReference type="PANTHER" id="PTHR30065">
    <property type="entry name" value="FLAGELLAR BIOSYNTHETIC PROTEIN FLIR"/>
    <property type="match status" value="1"/>
</dbReference>
<keyword evidence="8" id="KW-0966">Cell projection</keyword>
<protein>
    <submittedName>
        <fullName evidence="8">Flagellar biosynthetic protein FliR</fullName>
    </submittedName>
</protein>
<evidence type="ECO:0000313" key="9">
    <source>
        <dbReference type="Proteomes" id="UP000199283"/>
    </source>
</evidence>
<dbReference type="GO" id="GO:0006605">
    <property type="term" value="P:protein targeting"/>
    <property type="evidence" value="ECO:0007669"/>
    <property type="project" value="InterPro"/>
</dbReference>
<name>A0A1H7H5N4_9RHOB</name>
<dbReference type="STRING" id="188906.SAMN04488526_0586"/>
<comment type="subcellular location">
    <subcellularLocation>
        <location evidence="1">Cell membrane</location>
        <topology evidence="1">Multi-pass membrane protein</topology>
    </subcellularLocation>
</comment>
<keyword evidence="6 7" id="KW-0472">Membrane</keyword>
<dbReference type="AlphaFoldDB" id="A0A1H7H5N4"/>
<feature type="transmembrane region" description="Helical" evidence="7">
    <location>
        <begin position="173"/>
        <end position="193"/>
    </location>
</feature>
<dbReference type="GO" id="GO:0005886">
    <property type="term" value="C:plasma membrane"/>
    <property type="evidence" value="ECO:0007669"/>
    <property type="project" value="UniProtKB-SubCell"/>
</dbReference>
<keyword evidence="5 7" id="KW-1133">Transmembrane helix</keyword>
<dbReference type="Pfam" id="PF01311">
    <property type="entry name" value="Bac_export_1"/>
    <property type="match status" value="1"/>
</dbReference>
<evidence type="ECO:0000256" key="1">
    <source>
        <dbReference type="ARBA" id="ARBA00004651"/>
    </source>
</evidence>
<evidence type="ECO:0000256" key="3">
    <source>
        <dbReference type="ARBA" id="ARBA00022475"/>
    </source>
</evidence>
<dbReference type="EMBL" id="FNZQ01000001">
    <property type="protein sequence ID" value="SEK44310.1"/>
    <property type="molecule type" value="Genomic_DNA"/>
</dbReference>
<feature type="transmembrane region" description="Helical" evidence="7">
    <location>
        <begin position="12"/>
        <end position="33"/>
    </location>
</feature>
<organism evidence="8 9">
    <name type="scientific">Jannaschia helgolandensis</name>
    <dbReference type="NCBI Taxonomy" id="188906"/>
    <lineage>
        <taxon>Bacteria</taxon>
        <taxon>Pseudomonadati</taxon>
        <taxon>Pseudomonadota</taxon>
        <taxon>Alphaproteobacteria</taxon>
        <taxon>Rhodobacterales</taxon>
        <taxon>Roseobacteraceae</taxon>
        <taxon>Jannaschia</taxon>
    </lineage>
</organism>
<evidence type="ECO:0000256" key="7">
    <source>
        <dbReference type="SAM" id="Phobius"/>
    </source>
</evidence>
<sequence>MIEAALALHDAALPLLSQLFAVFLRVGGLMLVVPGFGDRLIPMRIRLVVGFALSAAIAPSVPVPAAVTPDLVAVELTVGFALGTVLRFIAAALTMAGMMAAQLTSLSQLFGNVEPSSAIGNLLNMAGLALLMASGLPMMLIEMLMRSYDVLPQGLAMPGNDVAGWIVTRASQAFGLAFAMAAPFALAALIYNAAMGVINRAMPQLMVALVGAPAITGASAVLLFLAAPLILTVWKTTMVAVLADPIGGGMP</sequence>
<evidence type="ECO:0000256" key="4">
    <source>
        <dbReference type="ARBA" id="ARBA00022692"/>
    </source>
</evidence>
<comment type="similarity">
    <text evidence="2">Belongs to the FliR/MopE/SpaR family.</text>
</comment>
<keyword evidence="8" id="KW-0282">Flagellum</keyword>
<keyword evidence="4 7" id="KW-0812">Transmembrane</keyword>
<dbReference type="PRINTS" id="PR00953">
    <property type="entry name" value="TYPE3IMRPROT"/>
</dbReference>
<gene>
    <name evidence="8" type="ORF">SAMN04488526_0586</name>
</gene>
<feature type="transmembrane region" description="Helical" evidence="7">
    <location>
        <begin position="45"/>
        <end position="67"/>
    </location>
</feature>
<evidence type="ECO:0000256" key="5">
    <source>
        <dbReference type="ARBA" id="ARBA00022989"/>
    </source>
</evidence>
<keyword evidence="8" id="KW-0969">Cilium</keyword>
<proteinExistence type="inferred from homology"/>
<evidence type="ECO:0000256" key="6">
    <source>
        <dbReference type="ARBA" id="ARBA00023136"/>
    </source>
</evidence>
<reference evidence="8 9" key="1">
    <citation type="submission" date="2016-10" db="EMBL/GenBank/DDBJ databases">
        <authorList>
            <person name="de Groot N.N."/>
        </authorList>
    </citation>
    <scope>NUCLEOTIDE SEQUENCE [LARGE SCALE GENOMIC DNA]</scope>
    <source>
        <strain evidence="8 9">DSM 14858</strain>
    </source>
</reference>
<keyword evidence="3" id="KW-1003">Cell membrane</keyword>
<dbReference type="RefSeq" id="WP_092759595.1">
    <property type="nucleotide sequence ID" value="NZ_FNZQ01000001.1"/>
</dbReference>
<feature type="transmembrane region" description="Helical" evidence="7">
    <location>
        <begin position="122"/>
        <end position="141"/>
    </location>
</feature>
<feature type="transmembrane region" description="Helical" evidence="7">
    <location>
        <begin position="205"/>
        <end position="231"/>
    </location>
</feature>
<dbReference type="InterPro" id="IPR002010">
    <property type="entry name" value="T3SS_IM_R"/>
</dbReference>
<evidence type="ECO:0000256" key="2">
    <source>
        <dbReference type="ARBA" id="ARBA00009772"/>
    </source>
</evidence>
<dbReference type="Proteomes" id="UP000199283">
    <property type="component" value="Unassembled WGS sequence"/>
</dbReference>
<dbReference type="PANTHER" id="PTHR30065:SF1">
    <property type="entry name" value="SURFACE PRESENTATION OF ANTIGENS PROTEIN SPAR"/>
    <property type="match status" value="1"/>
</dbReference>
<keyword evidence="9" id="KW-1185">Reference proteome</keyword>